<dbReference type="Gene3D" id="3.40.50.150">
    <property type="entry name" value="Vaccinia Virus protein VP39"/>
    <property type="match status" value="1"/>
</dbReference>
<evidence type="ECO:0000313" key="1">
    <source>
        <dbReference type="EMBL" id="KRM18913.1"/>
    </source>
</evidence>
<proteinExistence type="predicted"/>
<dbReference type="Pfam" id="PF04816">
    <property type="entry name" value="TrmK"/>
    <property type="match status" value="1"/>
</dbReference>
<dbReference type="RefSeq" id="WP_025022511.1">
    <property type="nucleotide sequence ID" value="NZ_AZGD01000090.1"/>
</dbReference>
<dbReference type="AlphaFoldDB" id="A0A0R1WMN3"/>
<accession>A0A0R1WMN3</accession>
<dbReference type="PATRIC" id="fig|1423755.3.peg.755"/>
<dbReference type="InterPro" id="IPR006901">
    <property type="entry name" value="TrmK"/>
</dbReference>
<dbReference type="SUPFAM" id="SSF53335">
    <property type="entry name" value="S-adenosyl-L-methionine-dependent methyltransferases"/>
    <property type="match status" value="1"/>
</dbReference>
<evidence type="ECO:0000313" key="2">
    <source>
        <dbReference type="Proteomes" id="UP000051054"/>
    </source>
</evidence>
<reference evidence="1 2" key="1">
    <citation type="journal article" date="2015" name="Genome Announc.">
        <title>Expanding the biotechnology potential of lactobacilli through comparative genomics of 213 strains and associated genera.</title>
        <authorList>
            <person name="Sun Z."/>
            <person name="Harris H.M."/>
            <person name="McCann A."/>
            <person name="Guo C."/>
            <person name="Argimon S."/>
            <person name="Zhang W."/>
            <person name="Yang X."/>
            <person name="Jeffery I.B."/>
            <person name="Cooney J.C."/>
            <person name="Kagawa T.F."/>
            <person name="Liu W."/>
            <person name="Song Y."/>
            <person name="Salvetti E."/>
            <person name="Wrobel A."/>
            <person name="Rasinkangas P."/>
            <person name="Parkhill J."/>
            <person name="Rea M.C."/>
            <person name="O'Sullivan O."/>
            <person name="Ritari J."/>
            <person name="Douillard F.P."/>
            <person name="Paul Ross R."/>
            <person name="Yang R."/>
            <person name="Briner A.E."/>
            <person name="Felis G.E."/>
            <person name="de Vos W.M."/>
            <person name="Barrangou R."/>
            <person name="Klaenhammer T.R."/>
            <person name="Caufield P.W."/>
            <person name="Cui Y."/>
            <person name="Zhang H."/>
            <person name="O'Toole P.W."/>
        </authorList>
    </citation>
    <scope>NUCLEOTIDE SEQUENCE [LARGE SCALE GENOMIC DNA]</scope>
    <source>
        <strain evidence="1 2">DSM 18933</strain>
    </source>
</reference>
<dbReference type="PIRSF" id="PIRSF018637">
    <property type="entry name" value="TrmK"/>
    <property type="match status" value="1"/>
</dbReference>
<dbReference type="Gene3D" id="1.10.287.1890">
    <property type="match status" value="1"/>
</dbReference>
<organism evidence="1 2">
    <name type="scientific">Ligilactobacillus hayakitensis DSM 18933 = JCM 14209</name>
    <dbReference type="NCBI Taxonomy" id="1423755"/>
    <lineage>
        <taxon>Bacteria</taxon>
        <taxon>Bacillati</taxon>
        <taxon>Bacillota</taxon>
        <taxon>Bacilli</taxon>
        <taxon>Lactobacillales</taxon>
        <taxon>Lactobacillaceae</taxon>
        <taxon>Ligilactobacillus</taxon>
    </lineage>
</organism>
<dbReference type="eggNOG" id="COG2384">
    <property type="taxonomic scope" value="Bacteria"/>
</dbReference>
<name>A0A0R1WMN3_9LACO</name>
<dbReference type="PANTHER" id="PTHR38451:SF1">
    <property type="entry name" value="TRNA (ADENINE(22)-N(1))-METHYLTRANSFERASE"/>
    <property type="match status" value="1"/>
</dbReference>
<protein>
    <recommendedName>
        <fullName evidence="3">SAM-dependent methyltransferase</fullName>
    </recommendedName>
</protein>
<dbReference type="GO" id="GO:0160105">
    <property type="term" value="F:tRNA (adenine(22)-N1)-methyltransferase activity"/>
    <property type="evidence" value="ECO:0007669"/>
    <property type="project" value="InterPro"/>
</dbReference>
<gene>
    <name evidence="1" type="ORF">FC40_GL000702</name>
</gene>
<keyword evidence="2" id="KW-1185">Reference proteome</keyword>
<sequence>MDGNKLSKRLEKVATYVNKGARMADIGSDHAYLPVYLAKQQQIDFAIAGEVVKGPFLNAKQEVEKEGLAHVIDVRLADGLKAVNLEDNINVVTICGMGGPLIRDILNSGKEKLENKPRLILQPNVGEKDVRVWLQENHYKIIDEDILEEDKHIYEIMVAEYTSEQTNLSEAELLFGKYLLENKNDVFRKKWHKELEKINKVRVQLKQAKQVPEQKIAELDNLQSLIEGALND</sequence>
<dbReference type="EMBL" id="AZGD01000090">
    <property type="protein sequence ID" value="KRM18913.1"/>
    <property type="molecule type" value="Genomic_DNA"/>
</dbReference>
<comment type="caution">
    <text evidence="1">The sequence shown here is derived from an EMBL/GenBank/DDBJ whole genome shotgun (WGS) entry which is preliminary data.</text>
</comment>
<dbReference type="Proteomes" id="UP000051054">
    <property type="component" value="Unassembled WGS sequence"/>
</dbReference>
<dbReference type="OrthoDB" id="5881184at2"/>
<dbReference type="STRING" id="1423755.FC40_GL000702"/>
<dbReference type="PANTHER" id="PTHR38451">
    <property type="entry name" value="TRNA (ADENINE(22)-N(1))-METHYLTRANSFERASE"/>
    <property type="match status" value="1"/>
</dbReference>
<evidence type="ECO:0008006" key="3">
    <source>
        <dbReference type="Google" id="ProtNLM"/>
    </source>
</evidence>
<dbReference type="InterPro" id="IPR029063">
    <property type="entry name" value="SAM-dependent_MTases_sf"/>
</dbReference>